<reference evidence="2" key="2">
    <citation type="submission" date="2015-06" db="UniProtKB">
        <authorList>
            <consortium name="EnsemblPlants"/>
        </authorList>
    </citation>
    <scope>IDENTIFICATION</scope>
    <source>
        <strain evidence="2">DM1-3 516 R44</strain>
    </source>
</reference>
<dbReference type="AlphaFoldDB" id="M1D4J1"/>
<evidence type="ECO:0000313" key="3">
    <source>
        <dbReference type="Proteomes" id="UP000011115"/>
    </source>
</evidence>
<dbReference type="Gramene" id="PGSC0003DMT400081302">
    <property type="protein sequence ID" value="PGSC0003DMT400081302"/>
    <property type="gene ID" value="PGSC0003DMG400031783"/>
</dbReference>
<feature type="compositionally biased region" description="Polar residues" evidence="1">
    <location>
        <begin position="23"/>
        <end position="49"/>
    </location>
</feature>
<name>M1D4J1_SOLTU</name>
<organism evidence="2 3">
    <name type="scientific">Solanum tuberosum</name>
    <name type="common">Potato</name>
    <dbReference type="NCBI Taxonomy" id="4113"/>
    <lineage>
        <taxon>Eukaryota</taxon>
        <taxon>Viridiplantae</taxon>
        <taxon>Streptophyta</taxon>
        <taxon>Embryophyta</taxon>
        <taxon>Tracheophyta</taxon>
        <taxon>Spermatophyta</taxon>
        <taxon>Magnoliopsida</taxon>
        <taxon>eudicotyledons</taxon>
        <taxon>Gunneridae</taxon>
        <taxon>Pentapetalae</taxon>
        <taxon>asterids</taxon>
        <taxon>lamiids</taxon>
        <taxon>Solanales</taxon>
        <taxon>Solanaceae</taxon>
        <taxon>Solanoideae</taxon>
        <taxon>Solaneae</taxon>
        <taxon>Solanum</taxon>
    </lineage>
</organism>
<keyword evidence="3" id="KW-1185">Reference proteome</keyword>
<proteinExistence type="predicted"/>
<dbReference type="EnsemblPlants" id="PGSC0003DMT400081302">
    <property type="protein sequence ID" value="PGSC0003DMT400081302"/>
    <property type="gene ID" value="PGSC0003DMG400031783"/>
</dbReference>
<feature type="region of interest" description="Disordered" evidence="1">
    <location>
        <begin position="1"/>
        <end position="49"/>
    </location>
</feature>
<reference evidence="3" key="1">
    <citation type="journal article" date="2011" name="Nature">
        <title>Genome sequence and analysis of the tuber crop potato.</title>
        <authorList>
            <consortium name="The Potato Genome Sequencing Consortium"/>
        </authorList>
    </citation>
    <scope>NUCLEOTIDE SEQUENCE [LARGE SCALE GENOMIC DNA]</scope>
    <source>
        <strain evidence="3">cv. DM1-3 516 R44</strain>
    </source>
</reference>
<dbReference type="Proteomes" id="UP000011115">
    <property type="component" value="Unassembled WGS sequence"/>
</dbReference>
<dbReference type="HOGENOM" id="CLU_2324799_0_0_1"/>
<feature type="compositionally biased region" description="Low complexity" evidence="1">
    <location>
        <begin position="8"/>
        <end position="18"/>
    </location>
</feature>
<sequence length="99" mass="11124">MAPNGVKSHSGNSNSSSNDTKRSQITQRSSRNQQLSTSPSSALTNSFQPCQQRPIDLVAMRWRHVKRKGGGFDRSCPRCCLVRIFWDFGRNFVPNPTVL</sequence>
<accession>M1D4J1</accession>
<dbReference type="InParanoid" id="M1D4J1"/>
<dbReference type="PaxDb" id="4113-PGSC0003DMT400081302"/>
<evidence type="ECO:0000256" key="1">
    <source>
        <dbReference type="SAM" id="MobiDB-lite"/>
    </source>
</evidence>
<evidence type="ECO:0000313" key="2">
    <source>
        <dbReference type="EnsemblPlants" id="PGSC0003DMT400081302"/>
    </source>
</evidence>
<protein>
    <submittedName>
        <fullName evidence="2">Uncharacterized protein</fullName>
    </submittedName>
</protein>